<gene>
    <name evidence="1" type="ORF">TSUD_361110</name>
</gene>
<dbReference type="OrthoDB" id="1138139at2759"/>
<sequence>MSNNNTCGLLSCDKLDRVANWVGTNVASAFFASLERCSCINLSTTDIEDDNNDDLPLMVTNPVSHLPFEVPTTTLPSKSNLSP</sequence>
<dbReference type="EMBL" id="DF973670">
    <property type="protein sequence ID" value="GAU37406.1"/>
    <property type="molecule type" value="Genomic_DNA"/>
</dbReference>
<name>A0A2Z6N088_TRISU</name>
<accession>A0A2Z6N088</accession>
<proteinExistence type="predicted"/>
<dbReference type="PANTHER" id="PTHR34061">
    <property type="entry name" value="PROTEIN, PUTATIVE-RELATED"/>
    <property type="match status" value="1"/>
</dbReference>
<evidence type="ECO:0000313" key="2">
    <source>
        <dbReference type="Proteomes" id="UP000242715"/>
    </source>
</evidence>
<organism evidence="1 2">
    <name type="scientific">Trifolium subterraneum</name>
    <name type="common">Subterranean clover</name>
    <dbReference type="NCBI Taxonomy" id="3900"/>
    <lineage>
        <taxon>Eukaryota</taxon>
        <taxon>Viridiplantae</taxon>
        <taxon>Streptophyta</taxon>
        <taxon>Embryophyta</taxon>
        <taxon>Tracheophyta</taxon>
        <taxon>Spermatophyta</taxon>
        <taxon>Magnoliopsida</taxon>
        <taxon>eudicotyledons</taxon>
        <taxon>Gunneridae</taxon>
        <taxon>Pentapetalae</taxon>
        <taxon>rosids</taxon>
        <taxon>fabids</taxon>
        <taxon>Fabales</taxon>
        <taxon>Fabaceae</taxon>
        <taxon>Papilionoideae</taxon>
        <taxon>50 kb inversion clade</taxon>
        <taxon>NPAAA clade</taxon>
        <taxon>Hologalegina</taxon>
        <taxon>IRL clade</taxon>
        <taxon>Trifolieae</taxon>
        <taxon>Trifolium</taxon>
    </lineage>
</organism>
<dbReference type="AlphaFoldDB" id="A0A2Z6N088"/>
<keyword evidence="2" id="KW-1185">Reference proteome</keyword>
<dbReference type="PANTHER" id="PTHR34061:SF11">
    <property type="entry name" value="PROTEIN, PUTATIVE-RELATED"/>
    <property type="match status" value="1"/>
</dbReference>
<dbReference type="Proteomes" id="UP000242715">
    <property type="component" value="Unassembled WGS sequence"/>
</dbReference>
<protein>
    <submittedName>
        <fullName evidence="1">Uncharacterized protein</fullName>
    </submittedName>
</protein>
<evidence type="ECO:0000313" key="1">
    <source>
        <dbReference type="EMBL" id="GAU37406.1"/>
    </source>
</evidence>
<reference evidence="2" key="1">
    <citation type="journal article" date="2017" name="Front. Plant Sci.">
        <title>Climate Clever Clovers: New Paradigm to Reduce the Environmental Footprint of Ruminants by Breeding Low Methanogenic Forages Utilizing Haplotype Variation.</title>
        <authorList>
            <person name="Kaur P."/>
            <person name="Appels R."/>
            <person name="Bayer P.E."/>
            <person name="Keeble-Gagnere G."/>
            <person name="Wang J."/>
            <person name="Hirakawa H."/>
            <person name="Shirasawa K."/>
            <person name="Vercoe P."/>
            <person name="Stefanova K."/>
            <person name="Durmic Z."/>
            <person name="Nichols P."/>
            <person name="Revell C."/>
            <person name="Isobe S.N."/>
            <person name="Edwards D."/>
            <person name="Erskine W."/>
        </authorList>
    </citation>
    <scope>NUCLEOTIDE SEQUENCE [LARGE SCALE GENOMIC DNA]</scope>
    <source>
        <strain evidence="2">cv. Daliak</strain>
    </source>
</reference>